<organism evidence="2 3">
    <name type="scientific">Plasticicumulans acidivorans</name>
    <dbReference type="NCBI Taxonomy" id="886464"/>
    <lineage>
        <taxon>Bacteria</taxon>
        <taxon>Pseudomonadati</taxon>
        <taxon>Pseudomonadota</taxon>
        <taxon>Gammaproteobacteria</taxon>
        <taxon>Candidatus Competibacteraceae</taxon>
        <taxon>Plasticicumulans</taxon>
    </lineage>
</organism>
<dbReference type="RefSeq" id="WP_170123577.1">
    <property type="nucleotide sequence ID" value="NZ_QGTJ01000005.1"/>
</dbReference>
<sequence>MAEMATMTMSDDDLRARQRRGVRRTLLVLVLLVLAFYLGFIWLAAQR</sequence>
<dbReference type="EMBL" id="QGTJ01000005">
    <property type="protein sequence ID" value="PWV61696.1"/>
    <property type="molecule type" value="Genomic_DNA"/>
</dbReference>
<dbReference type="Proteomes" id="UP000246569">
    <property type="component" value="Unassembled WGS sequence"/>
</dbReference>
<keyword evidence="1" id="KW-0812">Transmembrane</keyword>
<keyword evidence="3" id="KW-1185">Reference proteome</keyword>
<evidence type="ECO:0000256" key="1">
    <source>
        <dbReference type="SAM" id="Phobius"/>
    </source>
</evidence>
<gene>
    <name evidence="2" type="ORF">C7443_105124</name>
</gene>
<keyword evidence="1" id="KW-1133">Transmembrane helix</keyword>
<keyword evidence="1" id="KW-0472">Membrane</keyword>
<dbReference type="AlphaFoldDB" id="A0A317MUL2"/>
<proteinExistence type="predicted"/>
<accession>A0A317MUL2</accession>
<evidence type="ECO:0000313" key="2">
    <source>
        <dbReference type="EMBL" id="PWV61696.1"/>
    </source>
</evidence>
<reference evidence="2 3" key="1">
    <citation type="submission" date="2018-05" db="EMBL/GenBank/DDBJ databases">
        <title>Genomic Encyclopedia of Type Strains, Phase IV (KMG-IV): sequencing the most valuable type-strain genomes for metagenomic binning, comparative biology and taxonomic classification.</title>
        <authorList>
            <person name="Goeker M."/>
        </authorList>
    </citation>
    <scope>NUCLEOTIDE SEQUENCE [LARGE SCALE GENOMIC DNA]</scope>
    <source>
        <strain evidence="2 3">DSM 23606</strain>
    </source>
</reference>
<evidence type="ECO:0000313" key="3">
    <source>
        <dbReference type="Proteomes" id="UP000246569"/>
    </source>
</evidence>
<protein>
    <submittedName>
        <fullName evidence="2">Uncharacterized protein</fullName>
    </submittedName>
</protein>
<feature type="transmembrane region" description="Helical" evidence="1">
    <location>
        <begin position="25"/>
        <end position="45"/>
    </location>
</feature>
<name>A0A317MUL2_9GAMM</name>
<comment type="caution">
    <text evidence="2">The sequence shown here is derived from an EMBL/GenBank/DDBJ whole genome shotgun (WGS) entry which is preliminary data.</text>
</comment>